<dbReference type="InterPro" id="IPR006094">
    <property type="entry name" value="Oxid_FAD_bind_N"/>
</dbReference>
<protein>
    <recommendedName>
        <fullName evidence="5">FAD-binding PCMH-type domain-containing protein</fullName>
    </recommendedName>
</protein>
<evidence type="ECO:0000256" key="1">
    <source>
        <dbReference type="ARBA" id="ARBA00005466"/>
    </source>
</evidence>
<comment type="caution">
    <text evidence="6">The sequence shown here is derived from an EMBL/GenBank/DDBJ whole genome shotgun (WGS) entry which is preliminary data.</text>
</comment>
<keyword evidence="7" id="KW-1185">Reference proteome</keyword>
<dbReference type="EMBL" id="JASWJB010000245">
    <property type="protein sequence ID" value="KAK2592799.1"/>
    <property type="molecule type" value="Genomic_DNA"/>
</dbReference>
<comment type="similarity">
    <text evidence="1">Belongs to the oxygen-dependent FAD-linked oxidoreductase family.</text>
</comment>
<dbReference type="InterPro" id="IPR050416">
    <property type="entry name" value="FAD-linked_Oxidoreductase"/>
</dbReference>
<dbReference type="InterPro" id="IPR036318">
    <property type="entry name" value="FAD-bd_PCMH-like_sf"/>
</dbReference>
<keyword evidence="4" id="KW-0560">Oxidoreductase</keyword>
<dbReference type="GO" id="GO:0071949">
    <property type="term" value="F:FAD binding"/>
    <property type="evidence" value="ECO:0007669"/>
    <property type="project" value="InterPro"/>
</dbReference>
<evidence type="ECO:0000313" key="6">
    <source>
        <dbReference type="EMBL" id="KAK2592799.1"/>
    </source>
</evidence>
<feature type="domain" description="FAD-binding PCMH-type" evidence="5">
    <location>
        <begin position="39"/>
        <end position="210"/>
    </location>
</feature>
<keyword evidence="2" id="KW-0285">Flavoprotein</keyword>
<evidence type="ECO:0000256" key="2">
    <source>
        <dbReference type="ARBA" id="ARBA00022630"/>
    </source>
</evidence>
<proteinExistence type="inferred from homology"/>
<dbReference type="GO" id="GO:0016491">
    <property type="term" value="F:oxidoreductase activity"/>
    <property type="evidence" value="ECO:0007669"/>
    <property type="project" value="UniProtKB-KW"/>
</dbReference>
<evidence type="ECO:0000313" key="7">
    <source>
        <dbReference type="Proteomes" id="UP001251528"/>
    </source>
</evidence>
<dbReference type="PANTHER" id="PTHR42973">
    <property type="entry name" value="BINDING OXIDOREDUCTASE, PUTATIVE (AFU_ORTHOLOGUE AFUA_1G17690)-RELATED"/>
    <property type="match status" value="1"/>
</dbReference>
<dbReference type="Pfam" id="PF01565">
    <property type="entry name" value="FAD_binding_4"/>
    <property type="match status" value="1"/>
</dbReference>
<dbReference type="AlphaFoldDB" id="A0AAJ0FV01"/>
<dbReference type="InterPro" id="IPR016166">
    <property type="entry name" value="FAD-bd_PCMH"/>
</dbReference>
<sequence>MPSCPQADCLVASGLGSQVVLPDDPKYLARVESYFDNGAKLHPACFVQPQTAVEVATAVRALAKDGQEFAVRAGGCINRVGSNNISGGVTIDLILLNGVEYNPQTHKADVGPGATWKEVYDELEGRGRVVGGGRVGSVGVGGFLLGGGISFHSGRCGFACDTVVAYEVVLADGTTITATSEQHKDLFRALKGGGNNFGIVTRFTMETYPAPDTVWGGVSLKPIDTLHVASQALQDFTSNVSSDLDSTMIFVAAHQPEYGGNTVLTLCFNAAGVEKPQAFKKFLDLPETFSKYQIGKVQDLLPLSELPLNNVWYSLAVKNDAAIISKASELIYKLANDLKANIADGEFTTHCAFQPIPRVYTERSLAAGGNVMGLDNYPHDTITLQVSASVKTAELAEWVRPQVEAVVEEVRAFAGEDRLCPWLYLNYAHSSQKVLESYGRENVDLIKAVAAKYDPDGVFQRLCPGGFKISAVKA</sequence>
<dbReference type="PANTHER" id="PTHR42973:SF53">
    <property type="entry name" value="FAD-BINDING PCMH-TYPE DOMAIN-CONTAINING PROTEIN-RELATED"/>
    <property type="match status" value="1"/>
</dbReference>
<dbReference type="InterPro" id="IPR016169">
    <property type="entry name" value="FAD-bd_PCMH_sub2"/>
</dbReference>
<gene>
    <name evidence="6" type="ORF">QQS21_009503</name>
</gene>
<keyword evidence="3" id="KW-0274">FAD</keyword>
<name>A0AAJ0FV01_9HYPO</name>
<organism evidence="6 7">
    <name type="scientific">Conoideocrella luteorostrata</name>
    <dbReference type="NCBI Taxonomy" id="1105319"/>
    <lineage>
        <taxon>Eukaryota</taxon>
        <taxon>Fungi</taxon>
        <taxon>Dikarya</taxon>
        <taxon>Ascomycota</taxon>
        <taxon>Pezizomycotina</taxon>
        <taxon>Sordariomycetes</taxon>
        <taxon>Hypocreomycetidae</taxon>
        <taxon>Hypocreales</taxon>
        <taxon>Clavicipitaceae</taxon>
        <taxon>Conoideocrella</taxon>
    </lineage>
</organism>
<accession>A0AAJ0FV01</accession>
<dbReference type="Proteomes" id="UP001251528">
    <property type="component" value="Unassembled WGS sequence"/>
</dbReference>
<evidence type="ECO:0000259" key="5">
    <source>
        <dbReference type="PROSITE" id="PS51387"/>
    </source>
</evidence>
<evidence type="ECO:0000256" key="3">
    <source>
        <dbReference type="ARBA" id="ARBA00022827"/>
    </source>
</evidence>
<dbReference type="PROSITE" id="PS51387">
    <property type="entry name" value="FAD_PCMH"/>
    <property type="match status" value="1"/>
</dbReference>
<reference evidence="6" key="1">
    <citation type="submission" date="2023-06" db="EMBL/GenBank/DDBJ databases">
        <title>Conoideocrella luteorostrata (Hypocreales: Clavicipitaceae), a potential biocontrol fungus for elongate hemlock scale in United States Christmas tree production areas.</title>
        <authorList>
            <person name="Barrett H."/>
            <person name="Lovett B."/>
            <person name="Macias A.M."/>
            <person name="Stajich J.E."/>
            <person name="Kasson M.T."/>
        </authorList>
    </citation>
    <scope>NUCLEOTIDE SEQUENCE</scope>
    <source>
        <strain evidence="6">ARSEF 14590</strain>
    </source>
</reference>
<dbReference type="SUPFAM" id="SSF56176">
    <property type="entry name" value="FAD-binding/transporter-associated domain-like"/>
    <property type="match status" value="1"/>
</dbReference>
<evidence type="ECO:0000256" key="4">
    <source>
        <dbReference type="ARBA" id="ARBA00023002"/>
    </source>
</evidence>
<dbReference type="Gene3D" id="3.30.465.10">
    <property type="match status" value="1"/>
</dbReference>